<dbReference type="NCBIfam" id="TIGR01613">
    <property type="entry name" value="primase_Cterm"/>
    <property type="match status" value="1"/>
</dbReference>
<feature type="domain" description="SF3 helicase" evidence="4">
    <location>
        <begin position="160"/>
        <end position="321"/>
    </location>
</feature>
<dbReference type="InterPro" id="IPR006500">
    <property type="entry name" value="Helicase_put_C_phage/plasmid"/>
</dbReference>
<dbReference type="RefSeq" id="WP_184475295.1">
    <property type="nucleotide sequence ID" value="NZ_JACHOV010000006.1"/>
</dbReference>
<dbReference type="PROSITE" id="PS51206">
    <property type="entry name" value="SF3_HELICASE_1"/>
    <property type="match status" value="1"/>
</dbReference>
<evidence type="ECO:0000256" key="2">
    <source>
        <dbReference type="ARBA" id="ARBA00022801"/>
    </source>
</evidence>
<evidence type="ECO:0000313" key="5">
    <source>
        <dbReference type="EMBL" id="MBB4641481.1"/>
    </source>
</evidence>
<gene>
    <name evidence="5" type="ORF">HNQ99_001790</name>
</gene>
<dbReference type="InterPro" id="IPR014015">
    <property type="entry name" value="Helicase_SF3_DNA-vir"/>
</dbReference>
<dbReference type="PANTHER" id="PTHR35372:SF2">
    <property type="entry name" value="SF3 HELICASE DOMAIN-CONTAINING PROTEIN"/>
    <property type="match status" value="1"/>
</dbReference>
<dbReference type="InterPro" id="IPR014818">
    <property type="entry name" value="Phage/plasmid_primase_P4_C"/>
</dbReference>
<dbReference type="EMBL" id="JACHOV010000006">
    <property type="protein sequence ID" value="MBB4641481.1"/>
    <property type="molecule type" value="Genomic_DNA"/>
</dbReference>
<accession>A0A840HUY3</accession>
<dbReference type="SMART" id="SM00885">
    <property type="entry name" value="D5_N"/>
    <property type="match status" value="1"/>
</dbReference>
<protein>
    <submittedName>
        <fullName evidence="5">Putative DNA primase/helicase</fullName>
    </submittedName>
</protein>
<keyword evidence="2" id="KW-0378">Hydrolase</keyword>
<dbReference type="GO" id="GO:0004386">
    <property type="term" value="F:helicase activity"/>
    <property type="evidence" value="ECO:0007669"/>
    <property type="project" value="UniProtKB-KW"/>
</dbReference>
<reference evidence="5 6" key="1">
    <citation type="submission" date="2020-08" db="EMBL/GenBank/DDBJ databases">
        <title>Genomic Encyclopedia of Type Strains, Phase IV (KMG-IV): sequencing the most valuable type-strain genomes for metagenomic binning, comparative biology and taxonomic classification.</title>
        <authorList>
            <person name="Goeker M."/>
        </authorList>
    </citation>
    <scope>NUCLEOTIDE SEQUENCE [LARGE SCALE GENOMIC DNA]</scope>
    <source>
        <strain evidence="5 6">DSM 7465</strain>
    </source>
</reference>
<evidence type="ECO:0000256" key="3">
    <source>
        <dbReference type="ARBA" id="ARBA00022840"/>
    </source>
</evidence>
<dbReference type="Pfam" id="PF08706">
    <property type="entry name" value="D5_N"/>
    <property type="match status" value="1"/>
</dbReference>
<evidence type="ECO:0000259" key="4">
    <source>
        <dbReference type="PROSITE" id="PS51206"/>
    </source>
</evidence>
<dbReference type="GO" id="GO:0005524">
    <property type="term" value="F:ATP binding"/>
    <property type="evidence" value="ECO:0007669"/>
    <property type="project" value="UniProtKB-KW"/>
</dbReference>
<dbReference type="InterPro" id="IPR051620">
    <property type="entry name" value="ORF904-like_C"/>
</dbReference>
<keyword evidence="3" id="KW-0067">ATP-binding</keyword>
<keyword evidence="1" id="KW-0547">Nucleotide-binding</keyword>
<evidence type="ECO:0000256" key="1">
    <source>
        <dbReference type="ARBA" id="ARBA00022741"/>
    </source>
</evidence>
<keyword evidence="6" id="KW-1185">Reference proteome</keyword>
<name>A0A840HUY3_9SPHN</name>
<comment type="caution">
    <text evidence="5">The sequence shown here is derived from an EMBL/GenBank/DDBJ whole genome shotgun (WGS) entry which is preliminary data.</text>
</comment>
<organism evidence="5 6">
    <name type="scientific">Rhizorhapis suberifaciens</name>
    <name type="common">corky root of lettuce</name>
    <dbReference type="NCBI Taxonomy" id="13656"/>
    <lineage>
        <taxon>Bacteria</taxon>
        <taxon>Pseudomonadati</taxon>
        <taxon>Pseudomonadota</taxon>
        <taxon>Alphaproteobacteria</taxon>
        <taxon>Sphingomonadales</taxon>
        <taxon>Sphingomonadaceae</taxon>
        <taxon>Rhizorhapis</taxon>
    </lineage>
</organism>
<proteinExistence type="predicted"/>
<dbReference type="GO" id="GO:0016787">
    <property type="term" value="F:hydrolase activity"/>
    <property type="evidence" value="ECO:0007669"/>
    <property type="project" value="UniProtKB-KW"/>
</dbReference>
<dbReference type="Proteomes" id="UP000575068">
    <property type="component" value="Unassembled WGS sequence"/>
</dbReference>
<evidence type="ECO:0000313" key="6">
    <source>
        <dbReference type="Proteomes" id="UP000575068"/>
    </source>
</evidence>
<dbReference type="PANTHER" id="PTHR35372">
    <property type="entry name" value="ATP BINDING PROTEIN-RELATED"/>
    <property type="match status" value="1"/>
</dbReference>
<dbReference type="InterPro" id="IPR045455">
    <property type="entry name" value="NrS-1_pol-like_helicase"/>
</dbReference>
<sequence length="441" mass="50243">MTGNKDDDARQIKSESEAADLFRDECGHLVRYVTEREAWIVKVGKQWEFDTSLRVDDMIRNLLGSRNDIDPKWKGSLAVVRNVKGFAMRDPALHLSVSEIDADPMLLGTKTGVYSFELHRPISPPKNAYIVNRTSVDPDFGRVCKRWEKFLNQICRNDMELVKFLQRWAGYSLSGSVAEHALLVIYGPGGNGKGVLFNTLASIMGTYHREAAPEAFVEGKGRAHETAMAFIAEARFVTLSETDHGGAWNEATMKRAVAGDPVTTRLLYKNPFTYRPNYKIWIGTNHLPKIKSVGPAMRRRIHLVELDYVPRTPDPDLEAKLRDEHEAILAWMMKGTKEWREQGLNPPASVMLATDEYFEEQDIMGTWLRERTRRSKGVITPSSALCESYNRFLRSRNMLEVDASYFGRQLRARGYERQLAKAHRDAVRSRCFIGIKLKANT</sequence>
<keyword evidence="5" id="KW-0347">Helicase</keyword>
<dbReference type="SUPFAM" id="SSF52540">
    <property type="entry name" value="P-loop containing nucleoside triphosphate hydrolases"/>
    <property type="match status" value="1"/>
</dbReference>
<dbReference type="AlphaFoldDB" id="A0A840HUY3"/>
<dbReference type="Gene3D" id="3.40.50.300">
    <property type="entry name" value="P-loop containing nucleotide triphosphate hydrolases"/>
    <property type="match status" value="1"/>
</dbReference>
<dbReference type="Pfam" id="PF19263">
    <property type="entry name" value="DUF5906"/>
    <property type="match status" value="1"/>
</dbReference>
<dbReference type="InterPro" id="IPR027417">
    <property type="entry name" value="P-loop_NTPase"/>
</dbReference>